<dbReference type="PROSITE" id="PS51387">
    <property type="entry name" value="FAD_PCMH"/>
    <property type="match status" value="1"/>
</dbReference>
<dbReference type="InterPro" id="IPR036318">
    <property type="entry name" value="FAD-bd_PCMH-like_sf"/>
</dbReference>
<feature type="compositionally biased region" description="Polar residues" evidence="6">
    <location>
        <begin position="1"/>
        <end position="18"/>
    </location>
</feature>
<reference evidence="8" key="1">
    <citation type="submission" date="2023-03" db="EMBL/GenBank/DDBJ databases">
        <title>Massive genome expansion in bonnet fungi (Mycena s.s.) driven by repeated elements and novel gene families across ecological guilds.</title>
        <authorList>
            <consortium name="Lawrence Berkeley National Laboratory"/>
            <person name="Harder C.B."/>
            <person name="Miyauchi S."/>
            <person name="Viragh M."/>
            <person name="Kuo A."/>
            <person name="Thoen E."/>
            <person name="Andreopoulos B."/>
            <person name="Lu D."/>
            <person name="Skrede I."/>
            <person name="Drula E."/>
            <person name="Henrissat B."/>
            <person name="Morin E."/>
            <person name="Kohler A."/>
            <person name="Barry K."/>
            <person name="LaButti K."/>
            <person name="Morin E."/>
            <person name="Salamov A."/>
            <person name="Lipzen A."/>
            <person name="Mereny Z."/>
            <person name="Hegedus B."/>
            <person name="Baldrian P."/>
            <person name="Stursova M."/>
            <person name="Weitz H."/>
            <person name="Taylor A."/>
            <person name="Grigoriev I.V."/>
            <person name="Nagy L.G."/>
            <person name="Martin F."/>
            <person name="Kauserud H."/>
        </authorList>
    </citation>
    <scope>NUCLEOTIDE SEQUENCE</scope>
    <source>
        <strain evidence="8">CBHHK182m</strain>
    </source>
</reference>
<dbReference type="Pfam" id="PF01565">
    <property type="entry name" value="FAD_binding_4"/>
    <property type="match status" value="1"/>
</dbReference>
<dbReference type="InterPro" id="IPR050416">
    <property type="entry name" value="FAD-linked_Oxidoreductase"/>
</dbReference>
<evidence type="ECO:0000256" key="6">
    <source>
        <dbReference type="SAM" id="MobiDB-lite"/>
    </source>
</evidence>
<feature type="region of interest" description="Disordered" evidence="6">
    <location>
        <begin position="1"/>
        <end position="70"/>
    </location>
</feature>
<dbReference type="Gene3D" id="3.90.1140.10">
    <property type="entry name" value="Cyclic phosphodiesterase"/>
    <property type="match status" value="1"/>
</dbReference>
<evidence type="ECO:0000313" key="8">
    <source>
        <dbReference type="EMBL" id="KAJ7762619.1"/>
    </source>
</evidence>
<dbReference type="GO" id="GO:0016491">
    <property type="term" value="F:oxidoreductase activity"/>
    <property type="evidence" value="ECO:0007669"/>
    <property type="project" value="UniProtKB-KW"/>
</dbReference>
<evidence type="ECO:0000256" key="2">
    <source>
        <dbReference type="ARBA" id="ARBA00005466"/>
    </source>
</evidence>
<dbReference type="GO" id="GO:0071949">
    <property type="term" value="F:FAD binding"/>
    <property type="evidence" value="ECO:0007669"/>
    <property type="project" value="InterPro"/>
</dbReference>
<accession>A0AAD7JFF5</accession>
<dbReference type="InterPro" id="IPR019510">
    <property type="entry name" value="AKAP7-like_phosphoesterase"/>
</dbReference>
<name>A0AAD7JFF5_9AGAR</name>
<keyword evidence="5" id="KW-0560">Oxidoreductase</keyword>
<evidence type="ECO:0000256" key="3">
    <source>
        <dbReference type="ARBA" id="ARBA00022630"/>
    </source>
</evidence>
<dbReference type="Gene3D" id="3.30.465.10">
    <property type="match status" value="1"/>
</dbReference>
<keyword evidence="4" id="KW-0274">FAD</keyword>
<dbReference type="Pfam" id="PF10469">
    <property type="entry name" value="AKAP7_NLS"/>
    <property type="match status" value="1"/>
</dbReference>
<dbReference type="InterPro" id="IPR016169">
    <property type="entry name" value="FAD-bd_PCMH_sub2"/>
</dbReference>
<evidence type="ECO:0000256" key="4">
    <source>
        <dbReference type="ARBA" id="ARBA00022827"/>
    </source>
</evidence>
<dbReference type="SUPFAM" id="SSF56176">
    <property type="entry name" value="FAD-binding/transporter-associated domain-like"/>
    <property type="match status" value="1"/>
</dbReference>
<proteinExistence type="inferred from homology"/>
<gene>
    <name evidence="8" type="ORF">B0H16DRAFT_1719067</name>
</gene>
<evidence type="ECO:0000256" key="1">
    <source>
        <dbReference type="ARBA" id="ARBA00001974"/>
    </source>
</evidence>
<evidence type="ECO:0000313" key="9">
    <source>
        <dbReference type="Proteomes" id="UP001215598"/>
    </source>
</evidence>
<organism evidence="8 9">
    <name type="scientific">Mycena metata</name>
    <dbReference type="NCBI Taxonomy" id="1033252"/>
    <lineage>
        <taxon>Eukaryota</taxon>
        <taxon>Fungi</taxon>
        <taxon>Dikarya</taxon>
        <taxon>Basidiomycota</taxon>
        <taxon>Agaricomycotina</taxon>
        <taxon>Agaricomycetes</taxon>
        <taxon>Agaricomycetidae</taxon>
        <taxon>Agaricales</taxon>
        <taxon>Marasmiineae</taxon>
        <taxon>Mycenaceae</taxon>
        <taxon>Mycena</taxon>
    </lineage>
</organism>
<feature type="compositionally biased region" description="Polar residues" evidence="6">
    <location>
        <begin position="25"/>
        <end position="36"/>
    </location>
</feature>
<comment type="cofactor">
    <cofactor evidence="1">
        <name>FAD</name>
        <dbReference type="ChEBI" id="CHEBI:57692"/>
    </cofactor>
</comment>
<dbReference type="InterPro" id="IPR016166">
    <property type="entry name" value="FAD-bd_PCMH"/>
</dbReference>
<feature type="domain" description="FAD-binding PCMH-type" evidence="7">
    <location>
        <begin position="365"/>
        <end position="537"/>
    </location>
</feature>
<dbReference type="Proteomes" id="UP001215598">
    <property type="component" value="Unassembled WGS sequence"/>
</dbReference>
<keyword evidence="9" id="KW-1185">Reference proteome</keyword>
<dbReference type="InterPro" id="IPR006094">
    <property type="entry name" value="Oxid_FAD_bind_N"/>
</dbReference>
<protein>
    <recommendedName>
        <fullName evidence="7">FAD-binding PCMH-type domain-containing protein</fullName>
    </recommendedName>
</protein>
<dbReference type="Gene3D" id="3.40.462.20">
    <property type="match status" value="1"/>
</dbReference>
<dbReference type="InterPro" id="IPR012951">
    <property type="entry name" value="BBE"/>
</dbReference>
<comment type="caution">
    <text evidence="8">The sequence shown here is derived from an EMBL/GenBank/DDBJ whole genome shotgun (WGS) entry which is preliminary data.</text>
</comment>
<evidence type="ECO:0000256" key="5">
    <source>
        <dbReference type="ARBA" id="ARBA00023002"/>
    </source>
</evidence>
<comment type="similarity">
    <text evidence="2">Belongs to the oxygen-dependent FAD-linked oxidoreductase family.</text>
</comment>
<dbReference type="PANTHER" id="PTHR42973">
    <property type="entry name" value="BINDING OXIDOREDUCTASE, PUTATIVE (AFU_ORTHOLOGUE AFUA_1G17690)-RELATED"/>
    <property type="match status" value="1"/>
</dbReference>
<dbReference type="PANTHER" id="PTHR42973:SF9">
    <property type="entry name" value="FAD-BINDING PCMH-TYPE DOMAIN-CONTAINING PROTEIN-RELATED"/>
    <property type="match status" value="1"/>
</dbReference>
<evidence type="ECO:0000259" key="7">
    <source>
        <dbReference type="PROSITE" id="PS51387"/>
    </source>
</evidence>
<keyword evidence="3" id="KW-0285">Flavoprotein</keyword>
<dbReference type="EMBL" id="JARKIB010000032">
    <property type="protein sequence ID" value="KAJ7762619.1"/>
    <property type="molecule type" value="Genomic_DNA"/>
</dbReference>
<sequence>MSRIRLTSTRSYLLSNGNMAPKTGNADNNTKTNSLPVSGRADALNKRPKKSQNPKKNSPRPTHFLSLPLGHHPELRDKIKEFHRRLLPPSDAVPAIEGLDPSILVDPRRLHLTIGVMTLSAAESQQPDTPDTPKARTISEAITLLHSLAPEINAITREPVVVALEKMGVLKTQRQQAGVLYLGPGDETDQNSAKVSRIFGTLTPHDSTSSSHCISDLVGRRFRQEGFIQEDPRPAVLHCTLINASHRKPRRIPRTFSYREIFDQASVLHPKIPSTKSQPDVSQPSAPQDKAIKVDFGVRLVLSFHVLAFVGCLASTLPPAYFSADVHQRHAALASELGPRLSRGASIHLEGPEEFKEQTIRWQLFAPPSFHLAVVVGDEHDVQLTVAGANVFGLPWLAVSGHHGAIASLEKMEHGVQISLSKLNEISVNSDGHTANIGGGALSKSVSDTLWPLGKQTVTGMCECTSLAGPLLGGGHGFLQGKYGLMIDQLVEARVVLADGTLVTANAEKYPDLFWALRGAGHNFGIVTQVKYKLYDVPEDNQWVAGIFTFTEDKLEKIFTVTNELTRDGLQPAEFLNFIIFMRAPTIDASKTILNVVILYEGSLADSNEYMDQYAALGPVNTLITPVSYPILPSMVGAGINDAVCLKGIYRGLRFPTSYRSHDVPTVRRLYTKFDELTANPAFNTSAYFFEGFSVKAVQAVAPESTAYPERFNIFLTSPLLTYFDARWDEEAVQAGKEMREIALGGVEDGQLNAYINYAHGDEGVEDWYGHETWRIDKLKALKEKYDPHNTLAFYAPIMDHNR</sequence>
<dbReference type="AlphaFoldDB" id="A0AAD7JFF5"/>
<dbReference type="Pfam" id="PF08031">
    <property type="entry name" value="BBE"/>
    <property type="match status" value="1"/>
</dbReference>